<dbReference type="InterPro" id="IPR023214">
    <property type="entry name" value="HAD_sf"/>
</dbReference>
<dbReference type="EMBL" id="LQOM01000022">
    <property type="protein sequence ID" value="ORV15413.1"/>
    <property type="molecule type" value="Genomic_DNA"/>
</dbReference>
<keyword evidence="2" id="KW-0378">Hydrolase</keyword>
<dbReference type="SFLD" id="SFLDG01140">
    <property type="entry name" value="C2.B:_Phosphomannomutase_and_P"/>
    <property type="match status" value="1"/>
</dbReference>
<evidence type="ECO:0000313" key="1">
    <source>
        <dbReference type="EMBL" id="ORV15413.1"/>
    </source>
</evidence>
<evidence type="ECO:0000313" key="2">
    <source>
        <dbReference type="EMBL" id="PIB77381.1"/>
    </source>
</evidence>
<dbReference type="NCBIfam" id="TIGR01484">
    <property type="entry name" value="HAD-SF-IIB"/>
    <property type="match status" value="1"/>
</dbReference>
<dbReference type="Gene3D" id="3.30.1240.10">
    <property type="match status" value="1"/>
</dbReference>
<dbReference type="SFLD" id="SFLDS00003">
    <property type="entry name" value="Haloacid_Dehalogenase"/>
    <property type="match status" value="1"/>
</dbReference>
<protein>
    <submittedName>
        <fullName evidence="2">Cof-type HAD-IIB family hydrolase</fullName>
    </submittedName>
    <submittedName>
        <fullName evidence="1">Haloacid dehalogenase</fullName>
    </submittedName>
</protein>
<name>A0A1X1RTG9_MYCCE</name>
<dbReference type="RefSeq" id="WP_062539951.1">
    <property type="nucleotide sequence ID" value="NZ_BBUN01000152.1"/>
</dbReference>
<dbReference type="InterPro" id="IPR000150">
    <property type="entry name" value="Cof"/>
</dbReference>
<sequence length="273" mass="29450">MATDRIRLLLADVDGTLVDQQKRLTDAAIEAVHKLHDAEVLFAVTSGRPPKGMAMLIDPLGLQTPIAGFNGGIFVKPDMTVIEQKVLPEDLVAPIADVIGSFDLDVWIYQGADWFVPDPDGSHVDRESKTVQFEPKVADDVEDHTVSVAKIVGVSDDHDAVAAATKAVQDRFGEHVAASTSQPYYLDVTHPEANKGSVAKYLAAQYKLAPEQIATIGDMPNDILMFEHSGLTIAMGNADEKVKKAAKEVTDSNDSDGFAKAVERFVLPTATRT</sequence>
<gene>
    <name evidence="1" type="ORF">AWB95_08045</name>
    <name evidence="2" type="ORF">CQY23_17580</name>
</gene>
<dbReference type="Proteomes" id="UP000230971">
    <property type="component" value="Unassembled WGS sequence"/>
</dbReference>
<dbReference type="Pfam" id="PF08282">
    <property type="entry name" value="Hydrolase_3"/>
    <property type="match status" value="1"/>
</dbReference>
<dbReference type="STRING" id="28045.AWB95_08045"/>
<dbReference type="CDD" id="cd07516">
    <property type="entry name" value="HAD_Pase"/>
    <property type="match status" value="1"/>
</dbReference>
<dbReference type="OrthoDB" id="3180855at2"/>
<dbReference type="InterPro" id="IPR006379">
    <property type="entry name" value="HAD-SF_hydro_IIB"/>
</dbReference>
<dbReference type="Proteomes" id="UP000193907">
    <property type="component" value="Unassembled WGS sequence"/>
</dbReference>
<reference evidence="2 4" key="2">
    <citation type="journal article" date="2017" name="Infect. Genet. Evol.">
        <title>The new phylogeny of the genus Mycobacterium: The old and the news.</title>
        <authorList>
            <person name="Tortoli E."/>
            <person name="Fedrizzi T."/>
            <person name="Meehan C.J."/>
            <person name="Trovato A."/>
            <person name="Grottola A."/>
            <person name="Giacobazzi E."/>
            <person name="Serpini G.F."/>
            <person name="Tagliazucchi S."/>
            <person name="Fabio A."/>
            <person name="Bettua C."/>
            <person name="Bertorelli R."/>
            <person name="Frascaro F."/>
            <person name="De Sanctis V."/>
            <person name="Pecorari M."/>
            <person name="Jousson O."/>
            <person name="Segata N."/>
            <person name="Cirillo D.M."/>
        </authorList>
    </citation>
    <scope>NUCLEOTIDE SEQUENCE [LARGE SCALE GENOMIC DNA]</scope>
    <source>
        <strain evidence="2 4">NCTC 12882</strain>
    </source>
</reference>
<dbReference type="InterPro" id="IPR036412">
    <property type="entry name" value="HAD-like_sf"/>
</dbReference>
<evidence type="ECO:0000313" key="3">
    <source>
        <dbReference type="Proteomes" id="UP000193907"/>
    </source>
</evidence>
<dbReference type="SUPFAM" id="SSF56784">
    <property type="entry name" value="HAD-like"/>
    <property type="match status" value="1"/>
</dbReference>
<dbReference type="PANTHER" id="PTHR10000">
    <property type="entry name" value="PHOSPHOSERINE PHOSPHATASE"/>
    <property type="match status" value="1"/>
</dbReference>
<dbReference type="GO" id="GO:0016791">
    <property type="term" value="F:phosphatase activity"/>
    <property type="evidence" value="ECO:0007669"/>
    <property type="project" value="UniProtKB-ARBA"/>
</dbReference>
<dbReference type="GO" id="GO:0000287">
    <property type="term" value="F:magnesium ion binding"/>
    <property type="evidence" value="ECO:0007669"/>
    <property type="project" value="TreeGrafter"/>
</dbReference>
<evidence type="ECO:0000313" key="4">
    <source>
        <dbReference type="Proteomes" id="UP000230971"/>
    </source>
</evidence>
<dbReference type="Gene3D" id="3.40.50.1000">
    <property type="entry name" value="HAD superfamily/HAD-like"/>
    <property type="match status" value="1"/>
</dbReference>
<keyword evidence="3" id="KW-1185">Reference proteome</keyword>
<dbReference type="EMBL" id="PDKV01000024">
    <property type="protein sequence ID" value="PIB77381.1"/>
    <property type="molecule type" value="Genomic_DNA"/>
</dbReference>
<dbReference type="NCBIfam" id="TIGR00099">
    <property type="entry name" value="Cof-subfamily"/>
    <property type="match status" value="1"/>
</dbReference>
<reference evidence="1 3" key="1">
    <citation type="submission" date="2016-01" db="EMBL/GenBank/DDBJ databases">
        <title>The new phylogeny of the genus Mycobacterium.</title>
        <authorList>
            <person name="Tarcisio F."/>
            <person name="Conor M."/>
            <person name="Antonella G."/>
            <person name="Elisabetta G."/>
            <person name="Giulia F.S."/>
            <person name="Sara T."/>
            <person name="Anna F."/>
            <person name="Clotilde B."/>
            <person name="Roberto B."/>
            <person name="Veronica D.S."/>
            <person name="Fabio R."/>
            <person name="Monica P."/>
            <person name="Olivier J."/>
            <person name="Enrico T."/>
            <person name="Nicola S."/>
        </authorList>
    </citation>
    <scope>NUCLEOTIDE SEQUENCE [LARGE SCALE GENOMIC DNA]</scope>
    <source>
        <strain evidence="1 3">DSM 44243</strain>
    </source>
</reference>
<dbReference type="GO" id="GO:0005829">
    <property type="term" value="C:cytosol"/>
    <property type="evidence" value="ECO:0007669"/>
    <property type="project" value="TreeGrafter"/>
</dbReference>
<comment type="caution">
    <text evidence="1">The sequence shown here is derived from an EMBL/GenBank/DDBJ whole genome shotgun (WGS) entry which is preliminary data.</text>
</comment>
<accession>A0A1X1RTG9</accession>
<dbReference type="PANTHER" id="PTHR10000:SF8">
    <property type="entry name" value="HAD SUPERFAMILY HYDROLASE-LIKE, TYPE 3"/>
    <property type="match status" value="1"/>
</dbReference>
<organism evidence="1 3">
    <name type="scientific">Mycobacterium celatum</name>
    <dbReference type="NCBI Taxonomy" id="28045"/>
    <lineage>
        <taxon>Bacteria</taxon>
        <taxon>Bacillati</taxon>
        <taxon>Actinomycetota</taxon>
        <taxon>Actinomycetes</taxon>
        <taxon>Mycobacteriales</taxon>
        <taxon>Mycobacteriaceae</taxon>
        <taxon>Mycobacterium</taxon>
    </lineage>
</organism>
<proteinExistence type="predicted"/>
<dbReference type="AlphaFoldDB" id="A0A1X1RTG9"/>